<proteinExistence type="predicted"/>
<accession>A0A7N6AWQ6</accession>
<reference evidence="3" key="3">
    <citation type="submission" date="2025-09" db="UniProtKB">
        <authorList>
            <consortium name="Ensembl"/>
        </authorList>
    </citation>
    <scope>IDENTIFICATION</scope>
</reference>
<dbReference type="PANTHER" id="PTHR14965:SF1">
    <property type="entry name" value="APOPTOSIS FACILITATOR BCL-2-LIKE PROTEIN 14"/>
    <property type="match status" value="1"/>
</dbReference>
<dbReference type="GO" id="GO:2001236">
    <property type="term" value="P:regulation of extrinsic apoptotic signaling pathway"/>
    <property type="evidence" value="ECO:0007669"/>
    <property type="project" value="TreeGrafter"/>
</dbReference>
<dbReference type="AlphaFoldDB" id="A0A7N6AWQ6"/>
<dbReference type="Proteomes" id="UP000265040">
    <property type="component" value="Chromosome 6"/>
</dbReference>
<dbReference type="InParanoid" id="A0A7N6AWQ6"/>
<dbReference type="PANTHER" id="PTHR14965">
    <property type="entry name" value="SI:CH73-248E21.1"/>
    <property type="match status" value="1"/>
</dbReference>
<evidence type="ECO:0000313" key="4">
    <source>
        <dbReference type="Proteomes" id="UP000265040"/>
    </source>
</evidence>
<protein>
    <submittedName>
        <fullName evidence="3">Uncharacterized protein</fullName>
    </submittedName>
</protein>
<keyword evidence="4" id="KW-1185">Reference proteome</keyword>
<dbReference type="GO" id="GO:0006915">
    <property type="term" value="P:apoptotic process"/>
    <property type="evidence" value="ECO:0007669"/>
    <property type="project" value="UniProtKB-KW"/>
</dbReference>
<reference evidence="3" key="2">
    <citation type="submission" date="2025-08" db="UniProtKB">
        <authorList>
            <consortium name="Ensembl"/>
        </authorList>
    </citation>
    <scope>IDENTIFICATION</scope>
</reference>
<evidence type="ECO:0000256" key="2">
    <source>
        <dbReference type="ARBA" id="ARBA00022703"/>
    </source>
</evidence>
<dbReference type="Ensembl" id="ENSATET00000055223.1">
    <property type="protein sequence ID" value="ENSATEP00000054299.1"/>
    <property type="gene ID" value="ENSATEG00000027634.1"/>
</dbReference>
<reference evidence="3" key="1">
    <citation type="submission" date="2021-04" db="EMBL/GenBank/DDBJ databases">
        <authorList>
            <consortium name="Wellcome Sanger Institute Data Sharing"/>
        </authorList>
    </citation>
    <scope>NUCLEOTIDE SEQUENCE [LARGE SCALE GENOMIC DNA]</scope>
</reference>
<sequence>MGLSVMMMCVGFRTELIQKLVELMMTCGDDINKKVCVLTNRRNNRTGQHSALITVQFAPLSFGSAQIDENPVLQEQLTNLNYNMFEKVTSSVQNLVQMDLNAESEEQIQQQKISWAFEVTSRLSATGVVQRRRVLSYGDQYIQQHHSDWVQQHGGWVSTLRTVTSSPVYQLFVQLIVSWRLQF</sequence>
<dbReference type="Gene3D" id="1.10.437.10">
    <property type="entry name" value="Blc2-like"/>
    <property type="match status" value="1"/>
</dbReference>
<evidence type="ECO:0000313" key="3">
    <source>
        <dbReference type="Ensembl" id="ENSATEP00000054299.1"/>
    </source>
</evidence>
<evidence type="ECO:0000256" key="1">
    <source>
        <dbReference type="ARBA" id="ARBA00022553"/>
    </source>
</evidence>
<organism evidence="3 4">
    <name type="scientific">Anabas testudineus</name>
    <name type="common">Climbing perch</name>
    <name type="synonym">Anthias testudineus</name>
    <dbReference type="NCBI Taxonomy" id="64144"/>
    <lineage>
        <taxon>Eukaryota</taxon>
        <taxon>Metazoa</taxon>
        <taxon>Chordata</taxon>
        <taxon>Craniata</taxon>
        <taxon>Vertebrata</taxon>
        <taxon>Euteleostomi</taxon>
        <taxon>Actinopterygii</taxon>
        <taxon>Neopterygii</taxon>
        <taxon>Teleostei</taxon>
        <taxon>Neoteleostei</taxon>
        <taxon>Acanthomorphata</taxon>
        <taxon>Anabantaria</taxon>
        <taxon>Anabantiformes</taxon>
        <taxon>Anabantoidei</taxon>
        <taxon>Anabantidae</taxon>
        <taxon>Anabas</taxon>
    </lineage>
</organism>
<dbReference type="InterPro" id="IPR036834">
    <property type="entry name" value="Bcl-2-like_sf"/>
</dbReference>
<dbReference type="SUPFAM" id="SSF56854">
    <property type="entry name" value="Bcl-2 inhibitors of programmed cell death"/>
    <property type="match status" value="1"/>
</dbReference>
<keyword evidence="2" id="KW-0053">Apoptosis</keyword>
<dbReference type="OrthoDB" id="9948726at2759"/>
<dbReference type="GeneTree" id="ENSGT00940000178960"/>
<name>A0A7N6AWQ6_ANATE</name>
<keyword evidence="1" id="KW-0597">Phosphoprotein</keyword>